<keyword evidence="12" id="KW-1185">Reference proteome</keyword>
<evidence type="ECO:0000313" key="11">
    <source>
        <dbReference type="EMBL" id="CCK81410.1"/>
    </source>
</evidence>
<name>K0NKV0_DESTT</name>
<dbReference type="Gene3D" id="3.20.20.70">
    <property type="entry name" value="Aldolase class I"/>
    <property type="match status" value="1"/>
</dbReference>
<keyword evidence="6" id="KW-0479">Metal-binding</keyword>
<keyword evidence="4" id="KW-0004">4Fe-4S</keyword>
<keyword evidence="5" id="KW-0949">S-adenosyl-L-methionine</keyword>
<evidence type="ECO:0000256" key="7">
    <source>
        <dbReference type="ARBA" id="ARBA00023002"/>
    </source>
</evidence>
<dbReference type="SFLD" id="SFLDG01118">
    <property type="entry name" value="activating_enzymes__group_2"/>
    <property type="match status" value="1"/>
</dbReference>
<dbReference type="KEGG" id="dto:TOL2_C32530"/>
<evidence type="ECO:0000256" key="6">
    <source>
        <dbReference type="ARBA" id="ARBA00022723"/>
    </source>
</evidence>
<dbReference type="InterPro" id="IPR001989">
    <property type="entry name" value="Radical_activat_CS"/>
</dbReference>
<dbReference type="Pfam" id="PF04055">
    <property type="entry name" value="Radical_SAM"/>
    <property type="match status" value="1"/>
</dbReference>
<dbReference type="InterPro" id="IPR012839">
    <property type="entry name" value="Organic_radical_activase"/>
</dbReference>
<evidence type="ECO:0000256" key="2">
    <source>
        <dbReference type="ARBA" id="ARBA00009777"/>
    </source>
</evidence>
<dbReference type="PANTHER" id="PTHR30352:SF4">
    <property type="entry name" value="PYRUVATE FORMATE-LYASE 2-ACTIVATING ENZYME"/>
    <property type="match status" value="1"/>
</dbReference>
<dbReference type="SFLD" id="SFLDS00029">
    <property type="entry name" value="Radical_SAM"/>
    <property type="match status" value="1"/>
</dbReference>
<feature type="domain" description="Radical SAM core" evidence="10">
    <location>
        <begin position="11"/>
        <end position="266"/>
    </location>
</feature>
<dbReference type="GO" id="GO:0016829">
    <property type="term" value="F:lyase activity"/>
    <property type="evidence" value="ECO:0007669"/>
    <property type="project" value="UniProtKB-KW"/>
</dbReference>
<evidence type="ECO:0000256" key="3">
    <source>
        <dbReference type="ARBA" id="ARBA00011245"/>
    </source>
</evidence>
<comment type="similarity">
    <text evidence="2">Belongs to the organic radical-activating enzymes family.</text>
</comment>
<protein>
    <submittedName>
        <fullName evidence="11">PflC: pyruvate formate-lyase activating enzyme</fullName>
        <ecNumber evidence="11">1.97.1.4</ecNumber>
    </submittedName>
</protein>
<dbReference type="PROSITE" id="PS01087">
    <property type="entry name" value="RADICAL_ACTIVATING"/>
    <property type="match status" value="1"/>
</dbReference>
<dbReference type="InterPro" id="IPR013785">
    <property type="entry name" value="Aldolase_TIM"/>
</dbReference>
<keyword evidence="8" id="KW-0408">Iron</keyword>
<dbReference type="InterPro" id="IPR007197">
    <property type="entry name" value="rSAM"/>
</dbReference>
<evidence type="ECO:0000256" key="5">
    <source>
        <dbReference type="ARBA" id="ARBA00022691"/>
    </source>
</evidence>
<evidence type="ECO:0000259" key="10">
    <source>
        <dbReference type="PROSITE" id="PS51918"/>
    </source>
</evidence>
<dbReference type="HOGENOM" id="CLU_058969_0_0_7"/>
<accession>K0NKV0</accession>
<reference evidence="11 12" key="1">
    <citation type="journal article" date="2013" name="Environ. Microbiol.">
        <title>Complete genome, catabolic sub-proteomes and key-metabolites of Desulfobacula toluolica Tol2, a marine, aromatic compound-degrading, sulfate-reducing bacterium.</title>
        <authorList>
            <person name="Wohlbrand L."/>
            <person name="Jacob J.H."/>
            <person name="Kube M."/>
            <person name="Mussmann M."/>
            <person name="Jarling R."/>
            <person name="Beck A."/>
            <person name="Amann R."/>
            <person name="Wilkes H."/>
            <person name="Reinhardt R."/>
            <person name="Rabus R."/>
        </authorList>
    </citation>
    <scope>NUCLEOTIDE SEQUENCE [LARGE SCALE GENOMIC DNA]</scope>
    <source>
        <strain evidence="12">DSM 7467 / Tol2</strain>
    </source>
</reference>
<comment type="subunit">
    <text evidence="3">Monomer.</text>
</comment>
<evidence type="ECO:0000256" key="1">
    <source>
        <dbReference type="ARBA" id="ARBA00001966"/>
    </source>
</evidence>
<evidence type="ECO:0000256" key="9">
    <source>
        <dbReference type="ARBA" id="ARBA00023014"/>
    </source>
</evidence>
<dbReference type="STRING" id="651182.TOL2_C32530"/>
<dbReference type="Proteomes" id="UP000007347">
    <property type="component" value="Chromosome"/>
</dbReference>
<evidence type="ECO:0000256" key="8">
    <source>
        <dbReference type="ARBA" id="ARBA00023004"/>
    </source>
</evidence>
<dbReference type="SFLD" id="SFLDG01066">
    <property type="entry name" value="organic_radical-activating_enz"/>
    <property type="match status" value="1"/>
</dbReference>
<gene>
    <name evidence="11" type="primary">pflC</name>
    <name evidence="11" type="ordered locus">TOL2_C32530</name>
</gene>
<proteinExistence type="inferred from homology"/>
<comment type="cofactor">
    <cofactor evidence="1">
        <name>[4Fe-4S] cluster</name>
        <dbReference type="ChEBI" id="CHEBI:49883"/>
    </cofactor>
</comment>
<dbReference type="SUPFAM" id="SSF102114">
    <property type="entry name" value="Radical SAM enzymes"/>
    <property type="match status" value="1"/>
</dbReference>
<evidence type="ECO:0000313" key="12">
    <source>
        <dbReference type="Proteomes" id="UP000007347"/>
    </source>
</evidence>
<dbReference type="GO" id="GO:0051539">
    <property type="term" value="F:4 iron, 4 sulfur cluster binding"/>
    <property type="evidence" value="ECO:0007669"/>
    <property type="project" value="UniProtKB-KW"/>
</dbReference>
<dbReference type="EMBL" id="FO203503">
    <property type="protein sequence ID" value="CCK81410.1"/>
    <property type="molecule type" value="Genomic_DNA"/>
</dbReference>
<dbReference type="InterPro" id="IPR034457">
    <property type="entry name" value="Organic_radical-activating"/>
</dbReference>
<organism evidence="11 12">
    <name type="scientific">Desulfobacula toluolica (strain DSM 7467 / Tol2)</name>
    <dbReference type="NCBI Taxonomy" id="651182"/>
    <lineage>
        <taxon>Bacteria</taxon>
        <taxon>Pseudomonadati</taxon>
        <taxon>Thermodesulfobacteriota</taxon>
        <taxon>Desulfobacteria</taxon>
        <taxon>Desulfobacterales</taxon>
        <taxon>Desulfobacteraceae</taxon>
        <taxon>Desulfobacula</taxon>
    </lineage>
</organism>
<dbReference type="GO" id="GO:0046872">
    <property type="term" value="F:metal ion binding"/>
    <property type="evidence" value="ECO:0007669"/>
    <property type="project" value="UniProtKB-KW"/>
</dbReference>
<dbReference type="InterPro" id="IPR040074">
    <property type="entry name" value="BssD/PflA/YjjW"/>
</dbReference>
<keyword evidence="7 11" id="KW-0560">Oxidoreductase</keyword>
<dbReference type="InterPro" id="IPR058240">
    <property type="entry name" value="rSAM_sf"/>
</dbReference>
<dbReference type="GO" id="GO:0043365">
    <property type="term" value="F:[formate-C-acetyltransferase]-activating enzyme activity"/>
    <property type="evidence" value="ECO:0007669"/>
    <property type="project" value="UniProtKB-EC"/>
</dbReference>
<evidence type="ECO:0000256" key="4">
    <source>
        <dbReference type="ARBA" id="ARBA00022485"/>
    </source>
</evidence>
<dbReference type="PROSITE" id="PS51918">
    <property type="entry name" value="RADICAL_SAM"/>
    <property type="match status" value="1"/>
</dbReference>
<dbReference type="AlphaFoldDB" id="K0NKV0"/>
<keyword evidence="11" id="KW-0670">Pyruvate</keyword>
<dbReference type="EC" id="1.97.1.4" evidence="11"/>
<keyword evidence="9" id="KW-0411">Iron-sulfur</keyword>
<sequence>MIFDIARGSFVDGPGVRTTVFFKGCPLSCPWCHNPESQNYEMETMFFPEDCIHCGNCTKGKKCFALARRNIGKTYSPERLASLVLQDKHYYETSGGGVTFSGGESLGFIDYISRVILLLKKEQIHIAVQTCGYFDFNEFVLKILPNIDLICFDFKIMDNEIHKRLLGKSNHLILENFRQLLEQDITVLPRIPLIPHFVANKENLAAIADFFLKYRVKHCEFLYYNPGSREKMIRLNRKPHENLSDKPVSMAENRAWIDYFKQKINA</sequence>
<keyword evidence="11" id="KW-0456">Lyase</keyword>
<dbReference type="PATRIC" id="fig|651182.5.peg.3841"/>
<dbReference type="PANTHER" id="PTHR30352">
    <property type="entry name" value="PYRUVATE FORMATE-LYASE-ACTIVATING ENZYME"/>
    <property type="match status" value="1"/>
</dbReference>
<dbReference type="PIRSF" id="PIRSF000371">
    <property type="entry name" value="PFL_act_enz"/>
    <property type="match status" value="1"/>
</dbReference>